<evidence type="ECO:0000313" key="3">
    <source>
        <dbReference type="EMBL" id="MBV6324125.1"/>
    </source>
</evidence>
<feature type="active site" description="Tele-phosphohistidine intermediate" evidence="1">
    <location>
        <position position="11"/>
    </location>
</feature>
<name>A0AA41HDN7_9BURK</name>
<dbReference type="PROSITE" id="PS00175">
    <property type="entry name" value="PG_MUTASE"/>
    <property type="match status" value="1"/>
</dbReference>
<protein>
    <submittedName>
        <fullName evidence="3">Histidine phosphatase family protein</fullName>
    </submittedName>
    <submittedName>
        <fullName evidence="4">Phosphoglycerate mutase</fullName>
        <ecNumber evidence="4">5.4.2.12</ecNumber>
    </submittedName>
</protein>
<accession>A0AA41HDN7</accession>
<feature type="binding site" evidence="2">
    <location>
        <position position="60"/>
    </location>
    <ligand>
        <name>substrate</name>
    </ligand>
</feature>
<dbReference type="Proteomes" id="UP001162889">
    <property type="component" value="Unassembled WGS sequence"/>
</dbReference>
<dbReference type="PANTHER" id="PTHR48100">
    <property type="entry name" value="BROAD-SPECIFICITY PHOSPHATASE YOR283W-RELATED"/>
    <property type="match status" value="1"/>
</dbReference>
<evidence type="ECO:0000313" key="6">
    <source>
        <dbReference type="Proteomes" id="UP001162889"/>
    </source>
</evidence>
<proteinExistence type="predicted"/>
<dbReference type="Proteomes" id="UP001155901">
    <property type="component" value="Unassembled WGS sequence"/>
</dbReference>
<dbReference type="Pfam" id="PF00300">
    <property type="entry name" value="His_Phos_1"/>
    <property type="match status" value="1"/>
</dbReference>
<reference evidence="4" key="2">
    <citation type="submission" date="2022-03" db="EMBL/GenBank/DDBJ databases">
        <title>Genome Encyclopedia of Bacteria and Archaea VI: Functional Genomics of Type Strains.</title>
        <authorList>
            <person name="Whitman W."/>
        </authorList>
    </citation>
    <scope>NUCLEOTIDE SEQUENCE</scope>
    <source>
        <strain evidence="4">HSC-15S17</strain>
    </source>
</reference>
<dbReference type="GO" id="GO:0005829">
    <property type="term" value="C:cytosol"/>
    <property type="evidence" value="ECO:0007669"/>
    <property type="project" value="TreeGrafter"/>
</dbReference>
<dbReference type="SMART" id="SM00855">
    <property type="entry name" value="PGAM"/>
    <property type="match status" value="1"/>
</dbReference>
<keyword evidence="4" id="KW-0413">Isomerase</keyword>
<dbReference type="GO" id="GO:0016791">
    <property type="term" value="F:phosphatase activity"/>
    <property type="evidence" value="ECO:0007669"/>
    <property type="project" value="TreeGrafter"/>
</dbReference>
<dbReference type="EMBL" id="JAHTGR010000015">
    <property type="protein sequence ID" value="MBV6324125.1"/>
    <property type="molecule type" value="Genomic_DNA"/>
</dbReference>
<evidence type="ECO:0000256" key="1">
    <source>
        <dbReference type="PIRSR" id="PIRSR613078-1"/>
    </source>
</evidence>
<comment type="caution">
    <text evidence="3">The sequence shown here is derived from an EMBL/GenBank/DDBJ whole genome shotgun (WGS) entry which is preliminary data.</text>
</comment>
<evidence type="ECO:0000256" key="2">
    <source>
        <dbReference type="PIRSR" id="PIRSR613078-2"/>
    </source>
</evidence>
<dbReference type="GO" id="GO:0004619">
    <property type="term" value="F:phosphoglycerate mutase activity"/>
    <property type="evidence" value="ECO:0007669"/>
    <property type="project" value="UniProtKB-EC"/>
</dbReference>
<keyword evidence="6" id="KW-1185">Reference proteome</keyword>
<dbReference type="EMBL" id="JALJZU010000013">
    <property type="protein sequence ID" value="MCP2011942.1"/>
    <property type="molecule type" value="Genomic_DNA"/>
</dbReference>
<feature type="binding site" evidence="2">
    <location>
        <begin position="10"/>
        <end position="17"/>
    </location>
    <ligand>
        <name>substrate</name>
    </ligand>
</feature>
<feature type="active site" description="Proton donor/acceptor" evidence="1">
    <location>
        <position position="85"/>
    </location>
</feature>
<dbReference type="AlphaFoldDB" id="A0AA41HDN7"/>
<dbReference type="PANTHER" id="PTHR48100:SF44">
    <property type="entry name" value="PHOSPHATASE C1620.13-RELATED"/>
    <property type="match status" value="1"/>
</dbReference>
<organism evidence="3 5">
    <name type="scientific">Duganella violaceipulchra</name>
    <dbReference type="NCBI Taxonomy" id="2849652"/>
    <lineage>
        <taxon>Bacteria</taxon>
        <taxon>Pseudomonadati</taxon>
        <taxon>Pseudomonadota</taxon>
        <taxon>Betaproteobacteria</taxon>
        <taxon>Burkholderiales</taxon>
        <taxon>Oxalobacteraceae</taxon>
        <taxon>Telluria group</taxon>
        <taxon>Duganella</taxon>
    </lineage>
</organism>
<sequence>MKNTTILLIRHGETSWNAVRRLQGHTDIPLNDEGARQANALAQALAAEQVDVLVSSDLQRAMQTAQAVAEQYDGLEVQTDDQLRERCYGVFEGMLYAEIERQFPAEYALWQARDSDAVMPAGEREAESFRQFYQRSTDGIAEWGQRHPGRTIAIVAHGGVLECAYRAAVGMSLDSPRDFQVKNASINRFTWADGKLALTSWGEVDHLSLAAMDDII</sequence>
<gene>
    <name evidence="3" type="ORF">KVP70_24615</name>
    <name evidence="4" type="ORF">L1274_005696</name>
</gene>
<reference evidence="3" key="1">
    <citation type="submission" date="2021-07" db="EMBL/GenBank/DDBJ databases">
        <title>Characterization of violacein-producing bacteria and related species.</title>
        <authorList>
            <person name="Wilson H.S."/>
            <person name="De Leon M.E."/>
        </authorList>
    </citation>
    <scope>NUCLEOTIDE SEQUENCE</scope>
    <source>
        <strain evidence="3">HSC-15S17</strain>
    </source>
</reference>
<evidence type="ECO:0000313" key="5">
    <source>
        <dbReference type="Proteomes" id="UP001155901"/>
    </source>
</evidence>
<dbReference type="CDD" id="cd07067">
    <property type="entry name" value="HP_PGM_like"/>
    <property type="match status" value="1"/>
</dbReference>
<dbReference type="EC" id="5.4.2.12" evidence="4"/>
<feature type="binding site" evidence="2">
    <location>
        <begin position="85"/>
        <end position="88"/>
    </location>
    <ligand>
        <name>substrate</name>
    </ligand>
</feature>
<dbReference type="InterPro" id="IPR050275">
    <property type="entry name" value="PGM_Phosphatase"/>
</dbReference>
<dbReference type="InterPro" id="IPR001345">
    <property type="entry name" value="PG/BPGM_mutase_AS"/>
</dbReference>
<dbReference type="RefSeq" id="WP_217945075.1">
    <property type="nucleotide sequence ID" value="NZ_JAHTGR010000015.1"/>
</dbReference>
<evidence type="ECO:0000313" key="4">
    <source>
        <dbReference type="EMBL" id="MCP2011942.1"/>
    </source>
</evidence>
<dbReference type="InterPro" id="IPR013078">
    <property type="entry name" value="His_Pase_superF_clade-1"/>
</dbReference>